<sequence length="526" mass="57815">MIAKIKFYLLLPMFAVLMLGSVSFAQSIDMEALKAELREELKAELKQELMAELKSETKADIQEATIGLRDVITADFKDEIRAEIMSEDISSAVNEAMAGSAILSGLFKGVTVGGFIDTNFMYNLRNSGENVSNRNANRKVNFIGENDDNTFSLQNFAMFFDKEATDEHPIGWQAHIYMGELTQGITFFGPGNDDAASAATTTLGGTAAGRTGTTLAHSHDASLDASVSGANDSGTNDRFSLAVANITWNAPVLGKKLPITMGKMYTWIGYELVENIGNPNYTHGMVYNNAIPFTHMGVSFDVTEFLPSDKWGLKLYYVNGWDTYIDNNEGKSYGAYLSYQPNDDFFISLAAINGPETSMDGSGGFNGSNSSQNVFMYDVVMTYALPQVDKLSLGFNWDHGRAKENGFDDGSATLAADNSAGSSAHWWAMVYYAMYDFTDNQQGALRYEYFDDDDGAKGFGHSMYSITYTHNITIANNLLLRPEIRYNKYNVSDAQEEAGMGLVHGADGEFTNDDEIVLAFGTEYVF</sequence>
<accession>A0A286U150</accession>
<gene>
    <name evidence="1" type="ORF">SCALIN_C28_0003</name>
</gene>
<name>A0A286U150_9BACT</name>
<evidence type="ECO:0000313" key="2">
    <source>
        <dbReference type="Proteomes" id="UP000218542"/>
    </source>
</evidence>
<reference evidence="2" key="1">
    <citation type="journal article" date="2017" name="Environ. Microbiol. Rep.">
        <title>Genetic Diversity of Marine Anaerobic Ammonium-Oxidizing Bacteria as Revealed by Genomic and Proteomic Analyses of 'Candidatus Scalindua japonica'.</title>
        <authorList>
            <person name="Oshiki M."/>
            <person name="Mizuto K."/>
            <person name="Kimura Z."/>
            <person name="Kindaichi T."/>
            <person name="Satoh H."/>
            <person name="Okabe S."/>
        </authorList>
    </citation>
    <scope>NUCLEOTIDE SEQUENCE [LARGE SCALE GENOMIC DNA]</scope>
    <source>
        <strain evidence="2">husup-a2</strain>
    </source>
</reference>
<proteinExistence type="predicted"/>
<dbReference type="Proteomes" id="UP000218542">
    <property type="component" value="Unassembled WGS sequence"/>
</dbReference>
<dbReference type="OrthoDB" id="9775763at2"/>
<dbReference type="AlphaFoldDB" id="A0A286U150"/>
<protein>
    <recommendedName>
        <fullName evidence="3">Porin</fullName>
    </recommendedName>
</protein>
<evidence type="ECO:0008006" key="3">
    <source>
        <dbReference type="Google" id="ProtNLM"/>
    </source>
</evidence>
<dbReference type="SUPFAM" id="SSF56935">
    <property type="entry name" value="Porins"/>
    <property type="match status" value="1"/>
</dbReference>
<organism evidence="1 2">
    <name type="scientific">Candidatus Scalindua japonica</name>
    <dbReference type="NCBI Taxonomy" id="1284222"/>
    <lineage>
        <taxon>Bacteria</taxon>
        <taxon>Pseudomonadati</taxon>
        <taxon>Planctomycetota</taxon>
        <taxon>Candidatus Brocadiia</taxon>
        <taxon>Candidatus Brocadiales</taxon>
        <taxon>Candidatus Scalinduaceae</taxon>
        <taxon>Candidatus Scalindua</taxon>
    </lineage>
</organism>
<comment type="caution">
    <text evidence="1">The sequence shown here is derived from an EMBL/GenBank/DDBJ whole genome shotgun (WGS) entry which is preliminary data.</text>
</comment>
<dbReference type="RefSeq" id="WP_096895172.1">
    <property type="nucleotide sequence ID" value="NZ_BAOS01000028.1"/>
</dbReference>
<dbReference type="Pfam" id="PF07642">
    <property type="entry name" value="BBP2"/>
    <property type="match status" value="1"/>
</dbReference>
<dbReference type="InterPro" id="IPR011486">
    <property type="entry name" value="BBP2"/>
</dbReference>
<evidence type="ECO:0000313" key="1">
    <source>
        <dbReference type="EMBL" id="GAX61801.1"/>
    </source>
</evidence>
<dbReference type="EMBL" id="BAOS01000028">
    <property type="protein sequence ID" value="GAX61801.1"/>
    <property type="molecule type" value="Genomic_DNA"/>
</dbReference>
<keyword evidence="2" id="KW-1185">Reference proteome</keyword>